<name>A0A0M8NZ17_9EURO</name>
<sequence>MELGALALGGYLFTFYFFTFSITCHYSGTRWKSLMGQDFVLPVPSYLQPYRDYIILLQKVKKTRKGLAP</sequence>
<keyword evidence="3" id="KW-1185">Reference proteome</keyword>
<dbReference type="EMBL" id="LHQQ01000113">
    <property type="protein sequence ID" value="KOS42136.1"/>
    <property type="molecule type" value="Genomic_DNA"/>
</dbReference>
<keyword evidence="1" id="KW-1133">Transmembrane helix</keyword>
<keyword evidence="1" id="KW-0812">Transmembrane</keyword>
<accession>A0A0M8NZ17</accession>
<organism evidence="2 3">
    <name type="scientific">Penicillium nordicum</name>
    <dbReference type="NCBI Taxonomy" id="229535"/>
    <lineage>
        <taxon>Eukaryota</taxon>
        <taxon>Fungi</taxon>
        <taxon>Dikarya</taxon>
        <taxon>Ascomycota</taxon>
        <taxon>Pezizomycotina</taxon>
        <taxon>Eurotiomycetes</taxon>
        <taxon>Eurotiomycetidae</taxon>
        <taxon>Eurotiales</taxon>
        <taxon>Aspergillaceae</taxon>
        <taxon>Penicillium</taxon>
    </lineage>
</organism>
<dbReference type="AlphaFoldDB" id="A0A0M8NZ17"/>
<protein>
    <submittedName>
        <fullName evidence="2">Uncharacterized protein</fullName>
    </submittedName>
</protein>
<feature type="transmembrane region" description="Helical" evidence="1">
    <location>
        <begin position="6"/>
        <end position="26"/>
    </location>
</feature>
<proteinExistence type="predicted"/>
<evidence type="ECO:0000313" key="3">
    <source>
        <dbReference type="Proteomes" id="UP000037696"/>
    </source>
</evidence>
<comment type="caution">
    <text evidence="2">The sequence shown here is derived from an EMBL/GenBank/DDBJ whole genome shotgun (WGS) entry which is preliminary data.</text>
</comment>
<reference evidence="2 3" key="1">
    <citation type="submission" date="2015-08" db="EMBL/GenBank/DDBJ databases">
        <title>Genome sequencing of Penicillium nordicum.</title>
        <authorList>
            <person name="Nguyen H.D."/>
            <person name="Seifert K.A."/>
        </authorList>
    </citation>
    <scope>NUCLEOTIDE SEQUENCE [LARGE SCALE GENOMIC DNA]</scope>
    <source>
        <strain evidence="2 3">DAOMC 185683</strain>
    </source>
</reference>
<evidence type="ECO:0000313" key="2">
    <source>
        <dbReference type="EMBL" id="KOS42136.1"/>
    </source>
</evidence>
<dbReference type="Proteomes" id="UP000037696">
    <property type="component" value="Unassembled WGS sequence"/>
</dbReference>
<keyword evidence="1" id="KW-0472">Membrane</keyword>
<evidence type="ECO:0000256" key="1">
    <source>
        <dbReference type="SAM" id="Phobius"/>
    </source>
</evidence>
<gene>
    <name evidence="2" type="ORF">ACN38_g6997</name>
</gene>